<evidence type="ECO:0000313" key="2">
    <source>
        <dbReference type="Proteomes" id="UP001147752"/>
    </source>
</evidence>
<comment type="caution">
    <text evidence="1">The sequence shown here is derived from an EMBL/GenBank/DDBJ whole genome shotgun (WGS) entry which is preliminary data.</text>
</comment>
<proteinExistence type="predicted"/>
<evidence type="ECO:0008006" key="3">
    <source>
        <dbReference type="Google" id="ProtNLM"/>
    </source>
</evidence>
<protein>
    <recommendedName>
        <fullName evidence="3">ASCH domain-containing protein</fullName>
    </recommendedName>
</protein>
<organism evidence="1 2">
    <name type="scientific">Penicillium concentricum</name>
    <dbReference type="NCBI Taxonomy" id="293559"/>
    <lineage>
        <taxon>Eukaryota</taxon>
        <taxon>Fungi</taxon>
        <taxon>Dikarya</taxon>
        <taxon>Ascomycota</taxon>
        <taxon>Pezizomycotina</taxon>
        <taxon>Eurotiomycetes</taxon>
        <taxon>Eurotiomycetidae</taxon>
        <taxon>Eurotiales</taxon>
        <taxon>Aspergillaceae</taxon>
        <taxon>Penicillium</taxon>
    </lineage>
</organism>
<dbReference type="OrthoDB" id="2149705at2759"/>
<sequence length="158" mass="17970">MLLPTKSSSDIFMSIKPEHMRNIASGAKNHEYRGYLLPPSVRRIWFYTTSPVKRLEYVARISAGKPPGNVPNDDGIGNADFNAGKKKSKYGYEIISLWMLKESISLERAISTNILKGAPQKYCWVPVSLIRSRPLDEQHRVISNISEDHPGERKKETR</sequence>
<reference evidence="1" key="2">
    <citation type="journal article" date="2023" name="IMA Fungus">
        <title>Comparative genomic study of the Penicillium genus elucidates a diverse pangenome and 15 lateral gene transfer events.</title>
        <authorList>
            <person name="Petersen C."/>
            <person name="Sorensen T."/>
            <person name="Nielsen M.R."/>
            <person name="Sondergaard T.E."/>
            <person name="Sorensen J.L."/>
            <person name="Fitzpatrick D.A."/>
            <person name="Frisvad J.C."/>
            <person name="Nielsen K.L."/>
        </authorList>
    </citation>
    <scope>NUCLEOTIDE SEQUENCE</scope>
    <source>
        <strain evidence="1">IBT 3081</strain>
    </source>
</reference>
<dbReference type="GeneID" id="81463115"/>
<dbReference type="SUPFAM" id="SSF88697">
    <property type="entry name" value="PUA domain-like"/>
    <property type="match status" value="1"/>
</dbReference>
<accession>A0A9W9S8S8</accession>
<dbReference type="AlphaFoldDB" id="A0A9W9S8S8"/>
<dbReference type="Proteomes" id="UP001147752">
    <property type="component" value="Unassembled WGS sequence"/>
</dbReference>
<dbReference type="EMBL" id="JAPZBT010000002">
    <property type="protein sequence ID" value="KAJ5374196.1"/>
    <property type="molecule type" value="Genomic_DNA"/>
</dbReference>
<evidence type="ECO:0000313" key="1">
    <source>
        <dbReference type="EMBL" id="KAJ5374196.1"/>
    </source>
</evidence>
<gene>
    <name evidence="1" type="ORF">N7517_006202</name>
</gene>
<name>A0A9W9S8S8_9EURO</name>
<reference evidence="1" key="1">
    <citation type="submission" date="2022-12" db="EMBL/GenBank/DDBJ databases">
        <authorList>
            <person name="Petersen C."/>
        </authorList>
    </citation>
    <scope>NUCLEOTIDE SEQUENCE</scope>
    <source>
        <strain evidence="1">IBT 3081</strain>
    </source>
</reference>
<dbReference type="InterPro" id="IPR015947">
    <property type="entry name" value="PUA-like_sf"/>
</dbReference>
<keyword evidence="2" id="KW-1185">Reference proteome</keyword>
<dbReference type="RefSeq" id="XP_056580182.1">
    <property type="nucleotide sequence ID" value="XM_056723932.1"/>
</dbReference>